<organism evidence="5 6">
    <name type="scientific">Gryllus longicercus</name>
    <dbReference type="NCBI Taxonomy" id="2509291"/>
    <lineage>
        <taxon>Eukaryota</taxon>
        <taxon>Metazoa</taxon>
        <taxon>Ecdysozoa</taxon>
        <taxon>Arthropoda</taxon>
        <taxon>Hexapoda</taxon>
        <taxon>Insecta</taxon>
        <taxon>Pterygota</taxon>
        <taxon>Neoptera</taxon>
        <taxon>Polyneoptera</taxon>
        <taxon>Orthoptera</taxon>
        <taxon>Ensifera</taxon>
        <taxon>Gryllidea</taxon>
        <taxon>Grylloidea</taxon>
        <taxon>Gryllidae</taxon>
        <taxon>Gryllinae</taxon>
        <taxon>Gryllus</taxon>
    </lineage>
</organism>
<proteinExistence type="inferred from homology"/>
<keyword evidence="2" id="KW-0090">Biological rhythms</keyword>
<evidence type="ECO:0000313" key="6">
    <source>
        <dbReference type="Proteomes" id="UP001378592"/>
    </source>
</evidence>
<name>A0AAN9VHY9_9ORTH</name>
<accession>A0AAN9VHY9</accession>
<evidence type="ECO:0000256" key="4">
    <source>
        <dbReference type="SAM" id="SignalP"/>
    </source>
</evidence>
<dbReference type="SMART" id="SM00700">
    <property type="entry name" value="JHBP"/>
    <property type="match status" value="1"/>
</dbReference>
<dbReference type="InterPro" id="IPR010562">
    <property type="entry name" value="Haemolymph_juvenile_hormone-bd"/>
</dbReference>
<comment type="similarity">
    <text evidence="3">Belongs to the TO family.</text>
</comment>
<reference evidence="5 6" key="1">
    <citation type="submission" date="2024-03" db="EMBL/GenBank/DDBJ databases">
        <title>The genome assembly and annotation of the cricket Gryllus longicercus Weissman &amp; Gray.</title>
        <authorList>
            <person name="Szrajer S."/>
            <person name="Gray D."/>
            <person name="Ylla G."/>
        </authorList>
    </citation>
    <scope>NUCLEOTIDE SEQUENCE [LARGE SCALE GENOMIC DNA]</scope>
    <source>
        <strain evidence="5">DAG 2021-001</strain>
        <tissue evidence="5">Whole body minus gut</tissue>
    </source>
</reference>
<evidence type="ECO:0000256" key="1">
    <source>
        <dbReference type="ARBA" id="ARBA00022729"/>
    </source>
</evidence>
<dbReference type="GO" id="GO:0007623">
    <property type="term" value="P:circadian rhythm"/>
    <property type="evidence" value="ECO:0007669"/>
    <property type="project" value="UniProtKB-ARBA"/>
</dbReference>
<dbReference type="Pfam" id="PF06585">
    <property type="entry name" value="JHBP"/>
    <property type="match status" value="1"/>
</dbReference>
<keyword evidence="6" id="KW-1185">Reference proteome</keyword>
<dbReference type="GO" id="GO:0005615">
    <property type="term" value="C:extracellular space"/>
    <property type="evidence" value="ECO:0007669"/>
    <property type="project" value="TreeGrafter"/>
</dbReference>
<dbReference type="PANTHER" id="PTHR11008:SF41">
    <property type="entry name" value="RE70318P"/>
    <property type="match status" value="1"/>
</dbReference>
<evidence type="ECO:0000313" key="5">
    <source>
        <dbReference type="EMBL" id="KAK7864173.1"/>
    </source>
</evidence>
<dbReference type="Proteomes" id="UP001378592">
    <property type="component" value="Unassembled WGS sequence"/>
</dbReference>
<feature type="chain" id="PRO_5042949405" evidence="4">
    <location>
        <begin position="21"/>
        <end position="270"/>
    </location>
</feature>
<keyword evidence="1 4" id="KW-0732">Signal</keyword>
<dbReference type="PANTHER" id="PTHR11008">
    <property type="entry name" value="PROTEIN TAKEOUT-LIKE PROTEIN"/>
    <property type="match status" value="1"/>
</dbReference>
<dbReference type="Gene3D" id="3.15.10.30">
    <property type="entry name" value="Haemolymph juvenile hormone binding protein"/>
    <property type="match status" value="1"/>
</dbReference>
<feature type="signal peptide" evidence="4">
    <location>
        <begin position="1"/>
        <end position="20"/>
    </location>
</feature>
<dbReference type="InterPro" id="IPR038606">
    <property type="entry name" value="To_sf"/>
</dbReference>
<dbReference type="EMBL" id="JAZDUA010000209">
    <property type="protein sequence ID" value="KAK7864173.1"/>
    <property type="molecule type" value="Genomic_DNA"/>
</dbReference>
<sequence length="270" mass="28869">MAPAALRLALALAALYCACASPTDASATATTVPPYVKQCREDDPHLTQCFIAALHHVRPFIAKGIPEIELPPVEPFRLEELSLALSSGPGGYRVTLRDLDIFGASNFTVQRLALGGAGKPFEARILIPQLAIDAKYSSSGVLIILPASGNGTFHATLGDVNALLRGRAVVEERQGDDGAAGRFLRVQSLALDLAIKTVRMRVRKAFNNNRILTEATNLFLRENGHEVVKAMMPQLRGKLADVFQQIANGLLAHVPIDLILLPAADPSPAA</sequence>
<evidence type="ECO:0000256" key="3">
    <source>
        <dbReference type="ARBA" id="ARBA00060902"/>
    </source>
</evidence>
<comment type="caution">
    <text evidence="5">The sequence shown here is derived from an EMBL/GenBank/DDBJ whole genome shotgun (WGS) entry which is preliminary data.</text>
</comment>
<dbReference type="FunFam" id="3.15.10.30:FF:000001">
    <property type="entry name" value="Takeout-like protein 1"/>
    <property type="match status" value="1"/>
</dbReference>
<protein>
    <submittedName>
        <fullName evidence="5">Uncharacterized protein</fullName>
    </submittedName>
</protein>
<dbReference type="AlphaFoldDB" id="A0AAN9VHY9"/>
<gene>
    <name evidence="5" type="ORF">R5R35_004088</name>
</gene>
<evidence type="ECO:0000256" key="2">
    <source>
        <dbReference type="ARBA" id="ARBA00023108"/>
    </source>
</evidence>